<dbReference type="AlphaFoldDB" id="A0A9P7UDV9"/>
<evidence type="ECO:0000256" key="1">
    <source>
        <dbReference type="SAM" id="MobiDB-lite"/>
    </source>
</evidence>
<organism evidence="3 4">
    <name type="scientific">Colletotrichum scovillei</name>
    <dbReference type="NCBI Taxonomy" id="1209932"/>
    <lineage>
        <taxon>Eukaryota</taxon>
        <taxon>Fungi</taxon>
        <taxon>Dikarya</taxon>
        <taxon>Ascomycota</taxon>
        <taxon>Pezizomycotina</taxon>
        <taxon>Sordariomycetes</taxon>
        <taxon>Hypocreomycetidae</taxon>
        <taxon>Glomerellales</taxon>
        <taxon>Glomerellaceae</taxon>
        <taxon>Colletotrichum</taxon>
        <taxon>Colletotrichum acutatum species complex</taxon>
    </lineage>
</organism>
<dbReference type="Proteomes" id="UP000699042">
    <property type="component" value="Unassembled WGS sequence"/>
</dbReference>
<comment type="caution">
    <text evidence="3">The sequence shown here is derived from an EMBL/GenBank/DDBJ whole genome shotgun (WGS) entry which is preliminary data.</text>
</comment>
<keyword evidence="2" id="KW-1133">Transmembrane helix</keyword>
<gene>
    <name evidence="3" type="ORF">JMJ77_002766</name>
</gene>
<feature type="compositionally biased region" description="Polar residues" evidence="1">
    <location>
        <begin position="1"/>
        <end position="16"/>
    </location>
</feature>
<dbReference type="EMBL" id="JAESDN010000004">
    <property type="protein sequence ID" value="KAG7052158.1"/>
    <property type="molecule type" value="Genomic_DNA"/>
</dbReference>
<evidence type="ECO:0000313" key="4">
    <source>
        <dbReference type="Proteomes" id="UP000699042"/>
    </source>
</evidence>
<sequence>MPAPTTTKMTKQKSTPVPSPAAGAQVDEASQTSQASQQARVAETSPAERILALLMPPPWARRLIFVALIFYITPFLLTHWIETSAKLIRMIRTLTGER</sequence>
<evidence type="ECO:0000313" key="3">
    <source>
        <dbReference type="EMBL" id="KAG7052158.1"/>
    </source>
</evidence>
<name>A0A9P7UDV9_9PEZI</name>
<reference evidence="3" key="1">
    <citation type="submission" date="2021-05" db="EMBL/GenBank/DDBJ databases">
        <title>Comparative genomics of three Colletotrichum scovillei strains and genetic complementation revealed genes involved fungal growth and virulence on chili pepper.</title>
        <authorList>
            <person name="Hsieh D.-K."/>
            <person name="Chuang S.-C."/>
            <person name="Chen C.-Y."/>
            <person name="Chao Y.-T."/>
            <person name="Lu M.-Y.J."/>
            <person name="Lee M.-H."/>
            <person name="Shih M.-C."/>
        </authorList>
    </citation>
    <scope>NUCLEOTIDE SEQUENCE</scope>
    <source>
        <strain evidence="3">Coll-153</strain>
    </source>
</reference>
<proteinExistence type="predicted"/>
<feature type="transmembrane region" description="Helical" evidence="2">
    <location>
        <begin position="63"/>
        <end position="81"/>
    </location>
</feature>
<feature type="compositionally biased region" description="Low complexity" evidence="1">
    <location>
        <begin position="29"/>
        <end position="39"/>
    </location>
</feature>
<keyword evidence="4" id="KW-1185">Reference proteome</keyword>
<keyword evidence="2" id="KW-0812">Transmembrane</keyword>
<keyword evidence="2" id="KW-0472">Membrane</keyword>
<evidence type="ECO:0000256" key="2">
    <source>
        <dbReference type="SAM" id="Phobius"/>
    </source>
</evidence>
<feature type="region of interest" description="Disordered" evidence="1">
    <location>
        <begin position="1"/>
        <end position="43"/>
    </location>
</feature>
<protein>
    <submittedName>
        <fullName evidence="3">Uncharacterized protein</fullName>
    </submittedName>
</protein>
<accession>A0A9P7UDV9</accession>